<dbReference type="AlphaFoldDB" id="A0A9D2JNK9"/>
<evidence type="ECO:0000259" key="7">
    <source>
        <dbReference type="Pfam" id="PF02687"/>
    </source>
</evidence>
<feature type="domain" description="ABC3 transporter permease C-terminal" evidence="7">
    <location>
        <begin position="552"/>
        <end position="663"/>
    </location>
</feature>
<dbReference type="GO" id="GO:0005886">
    <property type="term" value="C:plasma membrane"/>
    <property type="evidence" value="ECO:0007669"/>
    <property type="project" value="UniProtKB-SubCell"/>
</dbReference>
<name>A0A9D2JNK9_9FIRM</name>
<feature type="transmembrane region" description="Helical" evidence="6">
    <location>
        <begin position="633"/>
        <end position="654"/>
    </location>
</feature>
<keyword evidence="6" id="KW-0813">Transport</keyword>
<keyword evidence="3 6" id="KW-0812">Transmembrane</keyword>
<feature type="transmembrane region" description="Helical" evidence="6">
    <location>
        <begin position="20"/>
        <end position="39"/>
    </location>
</feature>
<organism evidence="8 9">
    <name type="scientific">Candidatus Gemmiger avistercoris</name>
    <dbReference type="NCBI Taxonomy" id="2838606"/>
    <lineage>
        <taxon>Bacteria</taxon>
        <taxon>Bacillati</taxon>
        <taxon>Bacillota</taxon>
        <taxon>Clostridia</taxon>
        <taxon>Eubacteriales</taxon>
        <taxon>Gemmiger</taxon>
    </lineage>
</organism>
<feature type="transmembrane region" description="Helical" evidence="6">
    <location>
        <begin position="105"/>
        <end position="131"/>
    </location>
</feature>
<evidence type="ECO:0000313" key="8">
    <source>
        <dbReference type="EMBL" id="HIZ61461.1"/>
    </source>
</evidence>
<dbReference type="Proteomes" id="UP000824105">
    <property type="component" value="Unassembled WGS sequence"/>
</dbReference>
<gene>
    <name evidence="8" type="ORF">H9724_01645</name>
</gene>
<keyword evidence="2 6" id="KW-1003">Cell membrane</keyword>
<dbReference type="InterPro" id="IPR003838">
    <property type="entry name" value="ABC3_permease_C"/>
</dbReference>
<protein>
    <submittedName>
        <fullName evidence="8">FtsX-like permease family protein</fullName>
    </submittedName>
</protein>
<evidence type="ECO:0000256" key="2">
    <source>
        <dbReference type="ARBA" id="ARBA00022475"/>
    </source>
</evidence>
<evidence type="ECO:0000256" key="5">
    <source>
        <dbReference type="ARBA" id="ARBA00023136"/>
    </source>
</evidence>
<evidence type="ECO:0000256" key="6">
    <source>
        <dbReference type="PIRNR" id="PIRNR018968"/>
    </source>
</evidence>
<feature type="transmembrane region" description="Helical" evidence="6">
    <location>
        <begin position="241"/>
        <end position="262"/>
    </location>
</feature>
<evidence type="ECO:0000313" key="9">
    <source>
        <dbReference type="Proteomes" id="UP000824105"/>
    </source>
</evidence>
<dbReference type="GO" id="GO:0055085">
    <property type="term" value="P:transmembrane transport"/>
    <property type="evidence" value="ECO:0007669"/>
    <property type="project" value="UniProtKB-UniRule"/>
</dbReference>
<dbReference type="PANTHER" id="PTHR46795">
    <property type="entry name" value="ABC TRANSPORTER PERMEASE-RELATED-RELATED"/>
    <property type="match status" value="1"/>
</dbReference>
<proteinExistence type="inferred from homology"/>
<dbReference type="PANTHER" id="PTHR46795:SF3">
    <property type="entry name" value="ABC TRANSPORTER PERMEASE"/>
    <property type="match status" value="1"/>
</dbReference>
<comment type="caution">
    <text evidence="8">The sequence shown here is derived from an EMBL/GenBank/DDBJ whole genome shotgun (WGS) entry which is preliminary data.</text>
</comment>
<evidence type="ECO:0000256" key="3">
    <source>
        <dbReference type="ARBA" id="ARBA00022692"/>
    </source>
</evidence>
<dbReference type="InterPro" id="IPR052536">
    <property type="entry name" value="ABC-4_Integral_Memb_Prot"/>
</dbReference>
<dbReference type="InterPro" id="IPR027022">
    <property type="entry name" value="ABC_permease_BceB-typ"/>
</dbReference>
<dbReference type="PIRSF" id="PIRSF018968">
    <property type="entry name" value="ABC_permease_BceB"/>
    <property type="match status" value="1"/>
</dbReference>
<keyword evidence="5 6" id="KW-0472">Membrane</keyword>
<reference evidence="8" key="1">
    <citation type="journal article" date="2021" name="PeerJ">
        <title>Extensive microbial diversity within the chicken gut microbiome revealed by metagenomics and culture.</title>
        <authorList>
            <person name="Gilroy R."/>
            <person name="Ravi A."/>
            <person name="Getino M."/>
            <person name="Pursley I."/>
            <person name="Horton D.L."/>
            <person name="Alikhan N.F."/>
            <person name="Baker D."/>
            <person name="Gharbi K."/>
            <person name="Hall N."/>
            <person name="Watson M."/>
            <person name="Adriaenssens E.M."/>
            <person name="Foster-Nyarko E."/>
            <person name="Jarju S."/>
            <person name="Secka A."/>
            <person name="Antonio M."/>
            <person name="Oren A."/>
            <person name="Chaudhuri R.R."/>
            <person name="La Ragione R."/>
            <person name="Hildebrand F."/>
            <person name="Pallen M.J."/>
        </authorList>
    </citation>
    <scope>NUCLEOTIDE SEQUENCE</scope>
    <source>
        <strain evidence="8">CHK188-11489</strain>
    </source>
</reference>
<comment type="subcellular location">
    <subcellularLocation>
        <location evidence="1 6">Cell membrane</location>
        <topology evidence="1 6">Multi-pass membrane protein</topology>
    </subcellularLocation>
</comment>
<feature type="transmembrane region" description="Helical" evidence="6">
    <location>
        <begin position="536"/>
        <end position="565"/>
    </location>
</feature>
<feature type="transmembrane region" description="Helical" evidence="6">
    <location>
        <begin position="161"/>
        <end position="184"/>
    </location>
</feature>
<sequence>MISCKLILKNVRKNMQDYRIYFLTLALAVSLFYAFNSLSDQPAFTEMSMTRALLYDQLDQLLGVLSVALAFVLGFLILYANQFLLRRRKKELGLYRLLGMRPGRIAGVFAAETLCIGAAALAAGLALGFVLSQGVSLAALRLFAVDLARFRPVFSPAALRQTALCFAVIFGVVMVCNVWTVSRVKLIDLLTAGRQNEQMATGRRALPAAAFLLALGCIGTAWVLFDRNGLLPSREDHSFEIAAAALAAGTVLLFYSLAAVFLRAARARPSFYLRGLNAFVVRQIGSRIRTNYRLMAVICGLLTVTICAVSIGTSTALAMNDLARSSTPYDLNVLCDTDRDGDGSIADYLASRGVPMADYAAAMEQISLYMADFTYGTWFSGQQLELWAMDAALSECEVNVVTVSDFNRALALQGKAPVTLGEGQYLVNCNYKGTYAYVEQALQDHAELTVNGFVLQRAGTQVLQETFFMTQMGNNDRSTLIVPDRVAAGLAKDLNVLLVQYRADTDPDEVLQKMIPIGLDDAHSYRYTEKAMMYDMFYGVNALVTFLCCYAGLVFLLICAALLALKQLTETADNLYRYGLLQKLGAPRRQIDRALFAQTAAFFAVPLLVAGLYSALLVRKGMELVEGFMNLPIATNIGFTLLLFLAVYGSYFLATFLSCRQMTAEPAVRPE</sequence>
<feature type="transmembrane region" description="Helical" evidence="6">
    <location>
        <begin position="294"/>
        <end position="319"/>
    </location>
</feature>
<feature type="transmembrane region" description="Helical" evidence="6">
    <location>
        <begin position="594"/>
        <end position="613"/>
    </location>
</feature>
<dbReference type="Pfam" id="PF02687">
    <property type="entry name" value="FtsX"/>
    <property type="match status" value="2"/>
</dbReference>
<reference evidence="8" key="2">
    <citation type="submission" date="2021-04" db="EMBL/GenBank/DDBJ databases">
        <authorList>
            <person name="Gilroy R."/>
        </authorList>
    </citation>
    <scope>NUCLEOTIDE SEQUENCE</scope>
    <source>
        <strain evidence="8">CHK188-11489</strain>
    </source>
</reference>
<feature type="transmembrane region" description="Helical" evidence="6">
    <location>
        <begin position="205"/>
        <end position="225"/>
    </location>
</feature>
<keyword evidence="4 6" id="KW-1133">Transmembrane helix</keyword>
<feature type="domain" description="ABC3 transporter permease C-terminal" evidence="7">
    <location>
        <begin position="64"/>
        <end position="182"/>
    </location>
</feature>
<feature type="transmembrane region" description="Helical" evidence="6">
    <location>
        <begin position="61"/>
        <end position="84"/>
    </location>
</feature>
<comment type="similarity">
    <text evidence="6">Belongs to the ABC-4 integral membrane protein family.</text>
</comment>
<dbReference type="EMBL" id="DXBF01000012">
    <property type="protein sequence ID" value="HIZ61461.1"/>
    <property type="molecule type" value="Genomic_DNA"/>
</dbReference>
<evidence type="ECO:0000256" key="4">
    <source>
        <dbReference type="ARBA" id="ARBA00022989"/>
    </source>
</evidence>
<accession>A0A9D2JNK9</accession>
<evidence type="ECO:0000256" key="1">
    <source>
        <dbReference type="ARBA" id="ARBA00004651"/>
    </source>
</evidence>